<dbReference type="GO" id="GO:0007165">
    <property type="term" value="P:signal transduction"/>
    <property type="evidence" value="ECO:0007669"/>
    <property type="project" value="TreeGrafter"/>
</dbReference>
<dbReference type="Proteomes" id="UP000266861">
    <property type="component" value="Unassembled WGS sequence"/>
</dbReference>
<dbReference type="EMBL" id="PQFF01000470">
    <property type="protein sequence ID" value="RHZ48356.1"/>
    <property type="molecule type" value="Genomic_DNA"/>
</dbReference>
<dbReference type="GO" id="GO:0005524">
    <property type="term" value="F:ATP binding"/>
    <property type="evidence" value="ECO:0007669"/>
    <property type="project" value="InterPro"/>
</dbReference>
<feature type="domain" description="Protein kinase" evidence="1">
    <location>
        <begin position="1"/>
        <end position="211"/>
    </location>
</feature>
<dbReference type="InterPro" id="IPR011009">
    <property type="entry name" value="Kinase-like_dom_sf"/>
</dbReference>
<dbReference type="AlphaFoldDB" id="A0A397GG26"/>
<gene>
    <name evidence="2" type="ORF">Glove_552g6</name>
</gene>
<organism evidence="2 3">
    <name type="scientific">Diversispora epigaea</name>
    <dbReference type="NCBI Taxonomy" id="1348612"/>
    <lineage>
        <taxon>Eukaryota</taxon>
        <taxon>Fungi</taxon>
        <taxon>Fungi incertae sedis</taxon>
        <taxon>Mucoromycota</taxon>
        <taxon>Glomeromycotina</taxon>
        <taxon>Glomeromycetes</taxon>
        <taxon>Diversisporales</taxon>
        <taxon>Diversisporaceae</taxon>
        <taxon>Diversispora</taxon>
    </lineage>
</organism>
<dbReference type="InterPro" id="IPR050167">
    <property type="entry name" value="Ser_Thr_protein_kinase"/>
</dbReference>
<dbReference type="OrthoDB" id="2426488at2759"/>
<reference evidence="2 3" key="1">
    <citation type="submission" date="2018-08" db="EMBL/GenBank/DDBJ databases">
        <title>Genome and evolution of the arbuscular mycorrhizal fungus Diversispora epigaea (formerly Glomus versiforme) and its bacterial endosymbionts.</title>
        <authorList>
            <person name="Sun X."/>
            <person name="Fei Z."/>
            <person name="Harrison M."/>
        </authorList>
    </citation>
    <scope>NUCLEOTIDE SEQUENCE [LARGE SCALE GENOMIC DNA]</scope>
    <source>
        <strain evidence="2 3">IT104</strain>
    </source>
</reference>
<keyword evidence="3" id="KW-1185">Reference proteome</keyword>
<dbReference type="Pfam" id="PF00069">
    <property type="entry name" value="Pkinase"/>
    <property type="match status" value="1"/>
</dbReference>
<dbReference type="InterPro" id="IPR000719">
    <property type="entry name" value="Prot_kinase_dom"/>
</dbReference>
<dbReference type="SUPFAM" id="SSF56112">
    <property type="entry name" value="Protein kinase-like (PK-like)"/>
    <property type="match status" value="1"/>
</dbReference>
<sequence>MTDEQDCEVCEDGEDCVKVTLKELKDYKYDILTFIKVIENIMIAELLHQIIQGLNALHENNFVHCDLQSDNISMKGIRELYQLDIFIDPVLCELSNDLTLNSDIKNNTVYGSIPYIPIPLEVLRGYEFTEKGDIFSFGGIMYEVATGNQPFVDQAHDTYLMVDICNEVRPKGPCMMLNLISKCYLDSLYQCWDDDPSKRPTTREVINTIIFWKISNVIEKFIDAYDNRERMNKSHKQKLDRFLSKFHPQSFYNSRHIYTFSELQDSLEYIKSGKCAANDANIINLNSRKICCPITLRAITPTSEKATCFTAGLNSHLNIFVL</sequence>
<protein>
    <recommendedName>
        <fullName evidence="1">Protein kinase domain-containing protein</fullName>
    </recommendedName>
</protein>
<proteinExistence type="predicted"/>
<dbReference type="SMART" id="SM00220">
    <property type="entry name" value="S_TKc"/>
    <property type="match status" value="1"/>
</dbReference>
<comment type="caution">
    <text evidence="2">The sequence shown here is derived from an EMBL/GenBank/DDBJ whole genome shotgun (WGS) entry which is preliminary data.</text>
</comment>
<dbReference type="GO" id="GO:0005737">
    <property type="term" value="C:cytoplasm"/>
    <property type="evidence" value="ECO:0007669"/>
    <property type="project" value="TreeGrafter"/>
</dbReference>
<dbReference type="GO" id="GO:0004672">
    <property type="term" value="F:protein kinase activity"/>
    <property type="evidence" value="ECO:0007669"/>
    <property type="project" value="InterPro"/>
</dbReference>
<dbReference type="STRING" id="1348612.A0A397GG26"/>
<evidence type="ECO:0000313" key="3">
    <source>
        <dbReference type="Proteomes" id="UP000266861"/>
    </source>
</evidence>
<accession>A0A397GG26</accession>
<evidence type="ECO:0000313" key="2">
    <source>
        <dbReference type="EMBL" id="RHZ48356.1"/>
    </source>
</evidence>
<dbReference type="PROSITE" id="PS50011">
    <property type="entry name" value="PROTEIN_KINASE_DOM"/>
    <property type="match status" value="1"/>
</dbReference>
<evidence type="ECO:0000259" key="1">
    <source>
        <dbReference type="PROSITE" id="PS50011"/>
    </source>
</evidence>
<dbReference type="PANTHER" id="PTHR23257">
    <property type="entry name" value="SERINE-THREONINE PROTEIN KINASE"/>
    <property type="match status" value="1"/>
</dbReference>
<name>A0A397GG26_9GLOM</name>
<dbReference type="Gene3D" id="1.10.510.10">
    <property type="entry name" value="Transferase(Phosphotransferase) domain 1"/>
    <property type="match status" value="1"/>
</dbReference>